<dbReference type="InterPro" id="IPR002813">
    <property type="entry name" value="Arg_biosynth_ArgJ"/>
</dbReference>
<accession>A0A402AQA2</accession>
<evidence type="ECO:0000256" key="7">
    <source>
        <dbReference type="ARBA" id="ARBA00022679"/>
    </source>
</evidence>
<dbReference type="GO" id="GO:0004042">
    <property type="term" value="F:L-glutamate N-acetyltransferase activity"/>
    <property type="evidence" value="ECO:0007669"/>
    <property type="project" value="UniProtKB-UniRule"/>
</dbReference>
<feature type="site" description="Involved in the stabilization of negative charge on the oxyanion by the formation of the oxyanion hole" evidence="10">
    <location>
        <position position="110"/>
    </location>
</feature>
<evidence type="ECO:0000256" key="6">
    <source>
        <dbReference type="ARBA" id="ARBA00022605"/>
    </source>
</evidence>
<comment type="catalytic activity">
    <reaction evidence="10">
        <text>N(2)-acetyl-L-ornithine + L-glutamate = N-acetyl-L-glutamate + L-ornithine</text>
        <dbReference type="Rhea" id="RHEA:15349"/>
        <dbReference type="ChEBI" id="CHEBI:29985"/>
        <dbReference type="ChEBI" id="CHEBI:44337"/>
        <dbReference type="ChEBI" id="CHEBI:46911"/>
        <dbReference type="ChEBI" id="CHEBI:57805"/>
        <dbReference type="EC" id="2.3.1.35"/>
    </reaction>
</comment>
<evidence type="ECO:0000313" key="12">
    <source>
        <dbReference type="Proteomes" id="UP000287188"/>
    </source>
</evidence>
<feature type="binding site" evidence="10">
    <location>
        <position position="258"/>
    </location>
    <ligand>
        <name>substrate</name>
    </ligand>
</feature>
<feature type="chain" id="PRO_5023414329" description="Arginine biosynthesis bifunctional protein ArgJ alpha chain" evidence="10">
    <location>
        <begin position="1"/>
        <end position="178"/>
    </location>
</feature>
<comment type="function">
    <text evidence="10">Catalyzes two activities which are involved in the cyclic version of arginine biosynthesis: the synthesis of N-acetylglutamate from glutamate and acetyl-CoA as the acetyl donor, and of ornithine by transacetylation between N(2)-acetylornithine and glutamate.</text>
</comment>
<dbReference type="HAMAP" id="MF_01106">
    <property type="entry name" value="ArgJ"/>
    <property type="match status" value="1"/>
</dbReference>
<feature type="binding site" evidence="10">
    <location>
        <position position="388"/>
    </location>
    <ligand>
        <name>substrate</name>
    </ligand>
</feature>
<keyword evidence="5 10" id="KW-0055">Arginine biosynthesis</keyword>
<dbReference type="UniPathway" id="UPA00068">
    <property type="reaction ID" value="UER00106"/>
</dbReference>
<evidence type="ECO:0000256" key="1">
    <source>
        <dbReference type="ARBA" id="ARBA00004496"/>
    </source>
</evidence>
<protein>
    <recommendedName>
        <fullName evidence="10">Arginine biosynthesis bifunctional protein ArgJ</fullName>
    </recommendedName>
    <domain>
        <recommendedName>
            <fullName evidence="10">Glutamate N-acetyltransferase</fullName>
            <ecNumber evidence="10">2.3.1.35</ecNumber>
        </recommendedName>
        <alternativeName>
            <fullName evidence="10">Ornithine acetyltransferase</fullName>
            <shortName evidence="10">OATase</shortName>
        </alternativeName>
        <alternativeName>
            <fullName evidence="10">Ornithine transacetylase</fullName>
        </alternativeName>
    </domain>
    <domain>
        <recommendedName>
            <fullName evidence="10">Amino-acid acetyltransferase</fullName>
            <ecNumber evidence="10">2.3.1.1</ecNumber>
        </recommendedName>
        <alternativeName>
            <fullName evidence="10">N-acetylglutamate synthase</fullName>
            <shortName evidence="10">AGSase</shortName>
        </alternativeName>
    </domain>
    <component>
        <recommendedName>
            <fullName evidence="10">Arginine biosynthesis bifunctional protein ArgJ alpha chain</fullName>
        </recommendedName>
    </component>
    <component>
        <recommendedName>
            <fullName evidence="10">Arginine biosynthesis bifunctional protein ArgJ beta chain</fullName>
        </recommendedName>
    </component>
</protein>
<dbReference type="Gene3D" id="3.60.70.12">
    <property type="entry name" value="L-amino peptidase D-ALA esterase/amidase"/>
    <property type="match status" value="1"/>
</dbReference>
<evidence type="ECO:0000256" key="4">
    <source>
        <dbReference type="ARBA" id="ARBA00022490"/>
    </source>
</evidence>
<evidence type="ECO:0000256" key="9">
    <source>
        <dbReference type="ARBA" id="ARBA00023315"/>
    </source>
</evidence>
<dbReference type="GO" id="GO:0006592">
    <property type="term" value="P:ornithine biosynthetic process"/>
    <property type="evidence" value="ECO:0007669"/>
    <property type="project" value="TreeGrafter"/>
</dbReference>
<feature type="site" description="Cleavage; by autolysis" evidence="10">
    <location>
        <begin position="178"/>
        <end position="179"/>
    </location>
</feature>
<keyword evidence="4 10" id="KW-0963">Cytoplasm</keyword>
<comment type="subunit">
    <text evidence="3 10">Heterotetramer of two alpha and two beta chains.</text>
</comment>
<dbReference type="InterPro" id="IPR042195">
    <property type="entry name" value="ArgJ_beta_C"/>
</dbReference>
<feature type="active site" description="Nucleophile" evidence="10">
    <location>
        <position position="179"/>
    </location>
</feature>
<comment type="pathway">
    <text evidence="10">Amino-acid biosynthesis; L-arginine biosynthesis; N(2)-acetyl-L-ornithine from L-glutamate: step 1/4.</text>
</comment>
<proteinExistence type="inferred from homology"/>
<comment type="subcellular location">
    <subcellularLocation>
        <location evidence="1 10">Cytoplasm</location>
    </subcellularLocation>
</comment>
<evidence type="ECO:0000256" key="10">
    <source>
        <dbReference type="HAMAP-Rule" id="MF_01106"/>
    </source>
</evidence>
<feature type="site" description="Involved in the stabilization of negative charge on the oxyanion by the formation of the oxyanion hole" evidence="10">
    <location>
        <position position="109"/>
    </location>
</feature>
<keyword evidence="8 10" id="KW-0068">Autocatalytic cleavage</keyword>
<evidence type="ECO:0000313" key="11">
    <source>
        <dbReference type="EMBL" id="GCE21348.1"/>
    </source>
</evidence>
<dbReference type="SUPFAM" id="SSF56266">
    <property type="entry name" value="DmpA/ArgJ-like"/>
    <property type="match status" value="1"/>
</dbReference>
<dbReference type="NCBIfam" id="TIGR00120">
    <property type="entry name" value="ArgJ"/>
    <property type="match status" value="1"/>
</dbReference>
<keyword evidence="12" id="KW-1185">Reference proteome</keyword>
<dbReference type="GO" id="GO:0004358">
    <property type="term" value="F:L-glutamate N-acetyltransferase activity, acting on acetyl-L-ornithine as donor"/>
    <property type="evidence" value="ECO:0007669"/>
    <property type="project" value="UniProtKB-UniRule"/>
</dbReference>
<dbReference type="GO" id="GO:0005737">
    <property type="term" value="C:cytoplasm"/>
    <property type="evidence" value="ECO:0007669"/>
    <property type="project" value="UniProtKB-SubCell"/>
</dbReference>
<evidence type="ECO:0000256" key="2">
    <source>
        <dbReference type="ARBA" id="ARBA00006774"/>
    </source>
</evidence>
<dbReference type="RefSeq" id="WP_126552963.1">
    <property type="nucleotide sequence ID" value="NZ_BIFS01000001.1"/>
</dbReference>
<dbReference type="FunFam" id="3.10.20.340:FF:000003">
    <property type="entry name" value="Arginine biosynthesis bifunctional protein ArgJ"/>
    <property type="match status" value="1"/>
</dbReference>
<dbReference type="CDD" id="cd02152">
    <property type="entry name" value="OAT"/>
    <property type="match status" value="1"/>
</dbReference>
<dbReference type="InterPro" id="IPR016117">
    <property type="entry name" value="ArgJ-like_dom_sf"/>
</dbReference>
<dbReference type="GO" id="GO:0006526">
    <property type="term" value="P:L-arginine biosynthetic process"/>
    <property type="evidence" value="ECO:0007669"/>
    <property type="project" value="UniProtKB-UniRule"/>
</dbReference>
<name>A0A402AQA2_9CHLR</name>
<comment type="catalytic activity">
    <reaction evidence="10">
        <text>L-glutamate + acetyl-CoA = N-acetyl-L-glutamate + CoA + H(+)</text>
        <dbReference type="Rhea" id="RHEA:24292"/>
        <dbReference type="ChEBI" id="CHEBI:15378"/>
        <dbReference type="ChEBI" id="CHEBI:29985"/>
        <dbReference type="ChEBI" id="CHEBI:44337"/>
        <dbReference type="ChEBI" id="CHEBI:57287"/>
        <dbReference type="ChEBI" id="CHEBI:57288"/>
        <dbReference type="EC" id="2.3.1.1"/>
    </reaction>
</comment>
<evidence type="ECO:0000256" key="5">
    <source>
        <dbReference type="ARBA" id="ARBA00022571"/>
    </source>
</evidence>
<dbReference type="Proteomes" id="UP000287188">
    <property type="component" value="Unassembled WGS sequence"/>
</dbReference>
<sequence>MRILSMQPKGFRCCAKNVGIKDTTLDFTVIASDVPAAAAAMFTQNRFCGPAITVGREHVSNGRLQAFVINSKNANVATGEEGLANVRELVGLVAEELNIESEDVLPSSTGVIGRQLPMEKLRQGIAGSGQQLQYGHLEQAARAIMTTDTYPKMHCCRIGNATLVGIAKGVGMIEPNMATMLAYFLTDASVDPEQLRVCLKEAVEPSFNMVSVDSDTSTSDTVAIMANGLAGEVNLADFRQALQDMCLRLARELARDGEGASKLIEVTVEHALNAQQAKRVAKSIVNSPLVKTAIFGSDPNWGRIAMAIGKCYEQDTIVPEKIDIAFGCIPVYHRGLAVDEGHLSALKNYLDHDEIAIHVSLGLGEEQARVWGCDLTYDYVKINGTYTS</sequence>
<keyword evidence="10" id="KW-0511">Multifunctional enzyme</keyword>
<dbReference type="EMBL" id="BIFS01000001">
    <property type="protein sequence ID" value="GCE21348.1"/>
    <property type="molecule type" value="Genomic_DNA"/>
</dbReference>
<dbReference type="NCBIfam" id="NF003802">
    <property type="entry name" value="PRK05388.1"/>
    <property type="match status" value="1"/>
</dbReference>
<gene>
    <name evidence="11" type="primary">argJ2_2</name>
    <name evidence="10" type="synonym">argJ</name>
    <name evidence="11" type="ORF">KDK_51480</name>
</gene>
<comment type="similarity">
    <text evidence="2 10">Belongs to the ArgJ family.</text>
</comment>
<dbReference type="PANTHER" id="PTHR23100:SF0">
    <property type="entry name" value="ARGININE BIOSYNTHESIS BIFUNCTIONAL PROTEIN ARGJ, MITOCHONDRIAL"/>
    <property type="match status" value="1"/>
</dbReference>
<dbReference type="AlphaFoldDB" id="A0A402AQA2"/>
<feature type="binding site" evidence="10">
    <location>
        <position position="179"/>
    </location>
    <ligand>
        <name>substrate</name>
    </ligand>
</feature>
<dbReference type="PANTHER" id="PTHR23100">
    <property type="entry name" value="ARGININE BIOSYNTHESIS BIFUNCTIONAL PROTEIN ARGJ"/>
    <property type="match status" value="1"/>
</dbReference>
<comment type="caution">
    <text evidence="11">The sequence shown here is derived from an EMBL/GenBank/DDBJ whole genome shotgun (WGS) entry which is preliminary data.</text>
</comment>
<dbReference type="EC" id="2.3.1.1" evidence="10"/>
<keyword evidence="7 10" id="KW-0808">Transferase</keyword>
<feature type="binding site" evidence="10">
    <location>
        <position position="168"/>
    </location>
    <ligand>
        <name>substrate</name>
    </ligand>
</feature>
<keyword evidence="9 10" id="KW-0012">Acyltransferase</keyword>
<keyword evidence="6 10" id="KW-0028">Amino-acid biosynthesis</keyword>
<dbReference type="FunFam" id="3.60.70.12:FF:000001">
    <property type="entry name" value="Arginine biosynthesis bifunctional protein ArgJ, chloroplastic"/>
    <property type="match status" value="1"/>
</dbReference>
<evidence type="ECO:0000256" key="3">
    <source>
        <dbReference type="ARBA" id="ARBA00011475"/>
    </source>
</evidence>
<reference evidence="12" key="1">
    <citation type="submission" date="2018-12" db="EMBL/GenBank/DDBJ databases">
        <title>Tengunoibacter tsumagoiensis gen. nov., sp. nov., Dictyobacter kobayashii sp. nov., D. alpinus sp. nov., and D. joshuensis sp. nov. and description of Dictyobacteraceae fam. nov. within the order Ktedonobacterales isolated from Tengu-no-mugimeshi.</title>
        <authorList>
            <person name="Wang C.M."/>
            <person name="Zheng Y."/>
            <person name="Sakai Y."/>
            <person name="Toyoda A."/>
            <person name="Minakuchi Y."/>
            <person name="Abe K."/>
            <person name="Yokota A."/>
            <person name="Yabe S."/>
        </authorList>
    </citation>
    <scope>NUCLEOTIDE SEQUENCE [LARGE SCALE GENOMIC DNA]</scope>
    <source>
        <strain evidence="12">Uno11</strain>
    </source>
</reference>
<dbReference type="OrthoDB" id="9804242at2"/>
<feature type="chain" id="PRO_5023414328" description="Arginine biosynthesis bifunctional protein ArgJ beta chain" evidence="10">
    <location>
        <begin position="179"/>
        <end position="388"/>
    </location>
</feature>
<feature type="binding site" evidence="10">
    <location>
        <position position="383"/>
    </location>
    <ligand>
        <name>substrate</name>
    </ligand>
</feature>
<comment type="pathway">
    <text evidence="10">Amino-acid biosynthesis; L-arginine biosynthesis; L-ornithine and N-acetyl-L-glutamate from L-glutamate and N(2)-acetyl-L-ornithine (cyclic): step 1/1.</text>
</comment>
<evidence type="ECO:0000256" key="8">
    <source>
        <dbReference type="ARBA" id="ARBA00022813"/>
    </source>
</evidence>
<dbReference type="Gene3D" id="3.10.20.340">
    <property type="entry name" value="ArgJ beta chain, C-terminal domain"/>
    <property type="match status" value="1"/>
</dbReference>
<organism evidence="11 12">
    <name type="scientific">Dictyobacter kobayashii</name>
    <dbReference type="NCBI Taxonomy" id="2014872"/>
    <lineage>
        <taxon>Bacteria</taxon>
        <taxon>Bacillati</taxon>
        <taxon>Chloroflexota</taxon>
        <taxon>Ktedonobacteria</taxon>
        <taxon>Ktedonobacterales</taxon>
        <taxon>Dictyobacteraceae</taxon>
        <taxon>Dictyobacter</taxon>
    </lineage>
</organism>
<dbReference type="Pfam" id="PF01960">
    <property type="entry name" value="ArgJ"/>
    <property type="match status" value="1"/>
</dbReference>
<feature type="binding site" evidence="10">
    <location>
        <position position="146"/>
    </location>
    <ligand>
        <name>substrate</name>
    </ligand>
</feature>
<dbReference type="EC" id="2.3.1.35" evidence="10"/>